<dbReference type="EMBL" id="JADKFW010000004">
    <property type="protein sequence ID" value="MBK9717338.1"/>
    <property type="molecule type" value="Genomic_DNA"/>
</dbReference>
<accession>A0A9D7S8T3</accession>
<feature type="transmembrane region" description="Helical" evidence="1">
    <location>
        <begin position="6"/>
        <end position="24"/>
    </location>
</feature>
<gene>
    <name evidence="2" type="ORF">IPO85_07475</name>
</gene>
<comment type="caution">
    <text evidence="2">The sequence shown here is derived from an EMBL/GenBank/DDBJ whole genome shotgun (WGS) entry which is preliminary data.</text>
</comment>
<sequence length="218" mass="25569">MRFKKWYIPGIISAIFVPVLFYLFSKNYIKSHPQQFAFEIHLFNLNDCTENISNEFVTNMLNSELSYDYKMIGIDSLDNKIINNVQATINEMRSKRQINKGLLIQFSPKSSLQTVICLHELCYMNSIKRYINYEDKLLMIPYLDGDGDRGPILICGTGLYRNKQEQKGITQYLREMNLKFFKAGKEILILYFTLVLAIIWIQNRNNKKTQHLPSLKST</sequence>
<protein>
    <submittedName>
        <fullName evidence="2">Uncharacterized protein</fullName>
    </submittedName>
</protein>
<keyword evidence="1" id="KW-0812">Transmembrane</keyword>
<evidence type="ECO:0000256" key="1">
    <source>
        <dbReference type="SAM" id="Phobius"/>
    </source>
</evidence>
<proteinExistence type="predicted"/>
<evidence type="ECO:0000313" key="2">
    <source>
        <dbReference type="EMBL" id="MBK9717338.1"/>
    </source>
</evidence>
<name>A0A9D7S8T3_9BACT</name>
<reference evidence="2 3" key="1">
    <citation type="submission" date="2020-10" db="EMBL/GenBank/DDBJ databases">
        <title>Connecting structure to function with the recovery of over 1000 high-quality activated sludge metagenome-assembled genomes encoding full-length rRNA genes using long-read sequencing.</title>
        <authorList>
            <person name="Singleton C.M."/>
            <person name="Petriglieri F."/>
            <person name="Kristensen J.M."/>
            <person name="Kirkegaard R.H."/>
            <person name="Michaelsen T.Y."/>
            <person name="Andersen M.H."/>
            <person name="Karst S.M."/>
            <person name="Dueholm M.S."/>
            <person name="Nielsen P.H."/>
            <person name="Albertsen M."/>
        </authorList>
    </citation>
    <scope>NUCLEOTIDE SEQUENCE [LARGE SCALE GENOMIC DNA]</scope>
    <source>
        <strain evidence="2">Ribe_18-Q3-R11-54_BAT3C.373</strain>
    </source>
</reference>
<evidence type="ECO:0000313" key="3">
    <source>
        <dbReference type="Proteomes" id="UP000808349"/>
    </source>
</evidence>
<dbReference type="Proteomes" id="UP000808349">
    <property type="component" value="Unassembled WGS sequence"/>
</dbReference>
<keyword evidence="1" id="KW-0472">Membrane</keyword>
<feature type="transmembrane region" description="Helical" evidence="1">
    <location>
        <begin position="183"/>
        <end position="201"/>
    </location>
</feature>
<keyword evidence="1" id="KW-1133">Transmembrane helix</keyword>
<dbReference type="AlphaFoldDB" id="A0A9D7S8T3"/>
<organism evidence="2 3">
    <name type="scientific">Candidatus Defluviibacterium haderslevense</name>
    <dbReference type="NCBI Taxonomy" id="2981993"/>
    <lineage>
        <taxon>Bacteria</taxon>
        <taxon>Pseudomonadati</taxon>
        <taxon>Bacteroidota</taxon>
        <taxon>Saprospiria</taxon>
        <taxon>Saprospirales</taxon>
        <taxon>Saprospiraceae</taxon>
        <taxon>Candidatus Defluviibacterium</taxon>
    </lineage>
</organism>